<gene>
    <name evidence="4" type="ORF">GC093_08505</name>
</gene>
<dbReference type="EMBL" id="WHOD01000045">
    <property type="protein sequence ID" value="NOU93258.1"/>
    <property type="molecule type" value="Genomic_DNA"/>
</dbReference>
<evidence type="ECO:0000256" key="1">
    <source>
        <dbReference type="ARBA" id="ARBA00022679"/>
    </source>
</evidence>
<evidence type="ECO:0000313" key="5">
    <source>
        <dbReference type="Proteomes" id="UP000641588"/>
    </source>
</evidence>
<protein>
    <submittedName>
        <fullName evidence="4">GNAT family N-acetyltransferase</fullName>
    </submittedName>
</protein>
<sequence length="174" mass="19712">MNFKLGKGVLSLNHYVIRPITVQDVPFLWEMLFESLYVPKGQEPFHKDVIKEPFLTKYVEDWGREGDRGYIAVNSEGQSIGSITIRHFDEDNKGFGYISKDIPELGMALRPEYRGKGIGTALLTMLFKEMKEKGIKRASLSVDPNNLAAVNLYQRFGFKEVGMVDTSLTMVADL</sequence>
<keyword evidence="1" id="KW-0808">Transferase</keyword>
<dbReference type="InterPro" id="IPR000182">
    <property type="entry name" value="GNAT_dom"/>
</dbReference>
<dbReference type="Gene3D" id="3.40.630.30">
    <property type="match status" value="1"/>
</dbReference>
<feature type="domain" description="N-acetyltransferase" evidence="3">
    <location>
        <begin position="15"/>
        <end position="174"/>
    </location>
</feature>
<dbReference type="Proteomes" id="UP000641588">
    <property type="component" value="Unassembled WGS sequence"/>
</dbReference>
<dbReference type="PANTHER" id="PTHR43420:SF12">
    <property type="entry name" value="N-ACETYLTRANSFERASE DOMAIN-CONTAINING PROTEIN"/>
    <property type="match status" value="1"/>
</dbReference>
<organism evidence="4 5">
    <name type="scientific">Paenibacillus foliorum</name>
    <dbReference type="NCBI Taxonomy" id="2654974"/>
    <lineage>
        <taxon>Bacteria</taxon>
        <taxon>Bacillati</taxon>
        <taxon>Bacillota</taxon>
        <taxon>Bacilli</taxon>
        <taxon>Bacillales</taxon>
        <taxon>Paenibacillaceae</taxon>
        <taxon>Paenibacillus</taxon>
    </lineage>
</organism>
<proteinExistence type="predicted"/>
<accession>A0A972GS92</accession>
<dbReference type="RefSeq" id="WP_171651460.1">
    <property type="nucleotide sequence ID" value="NZ_WHOD01000045.1"/>
</dbReference>
<dbReference type="CDD" id="cd04301">
    <property type="entry name" value="NAT_SF"/>
    <property type="match status" value="1"/>
</dbReference>
<reference evidence="4" key="1">
    <citation type="submission" date="2019-10" db="EMBL/GenBank/DDBJ databases">
        <title>Description of Paenibacillus glebae sp. nov.</title>
        <authorList>
            <person name="Carlier A."/>
            <person name="Qi S."/>
        </authorList>
    </citation>
    <scope>NUCLEOTIDE SEQUENCE</scope>
    <source>
        <strain evidence="4">LMG 31456</strain>
    </source>
</reference>
<dbReference type="AlphaFoldDB" id="A0A972GS92"/>
<dbReference type="SUPFAM" id="SSF55729">
    <property type="entry name" value="Acyl-CoA N-acyltransferases (Nat)"/>
    <property type="match status" value="1"/>
</dbReference>
<keyword evidence="5" id="KW-1185">Reference proteome</keyword>
<keyword evidence="2" id="KW-0012">Acyltransferase</keyword>
<dbReference type="Pfam" id="PF00583">
    <property type="entry name" value="Acetyltransf_1"/>
    <property type="match status" value="1"/>
</dbReference>
<dbReference type="InterPro" id="IPR016181">
    <property type="entry name" value="Acyl_CoA_acyltransferase"/>
</dbReference>
<comment type="caution">
    <text evidence="4">The sequence shown here is derived from an EMBL/GenBank/DDBJ whole genome shotgun (WGS) entry which is preliminary data.</text>
</comment>
<dbReference type="PANTHER" id="PTHR43420">
    <property type="entry name" value="ACETYLTRANSFERASE"/>
    <property type="match status" value="1"/>
</dbReference>
<name>A0A972GS92_9BACL</name>
<dbReference type="InterPro" id="IPR050680">
    <property type="entry name" value="YpeA/RimI_acetyltransf"/>
</dbReference>
<dbReference type="PROSITE" id="PS51186">
    <property type="entry name" value="GNAT"/>
    <property type="match status" value="1"/>
</dbReference>
<evidence type="ECO:0000256" key="2">
    <source>
        <dbReference type="ARBA" id="ARBA00023315"/>
    </source>
</evidence>
<evidence type="ECO:0000313" key="4">
    <source>
        <dbReference type="EMBL" id="NOU93258.1"/>
    </source>
</evidence>
<evidence type="ECO:0000259" key="3">
    <source>
        <dbReference type="PROSITE" id="PS51186"/>
    </source>
</evidence>
<dbReference type="GO" id="GO:0016747">
    <property type="term" value="F:acyltransferase activity, transferring groups other than amino-acyl groups"/>
    <property type="evidence" value="ECO:0007669"/>
    <property type="project" value="InterPro"/>
</dbReference>